<dbReference type="PROSITE" id="PS50157">
    <property type="entry name" value="ZINC_FINGER_C2H2_2"/>
    <property type="match status" value="2"/>
</dbReference>
<evidence type="ECO:0000259" key="4">
    <source>
        <dbReference type="PROSITE" id="PS50097"/>
    </source>
</evidence>
<feature type="domain" description="C2H2-type" evidence="5">
    <location>
        <begin position="351"/>
        <end position="374"/>
    </location>
</feature>
<dbReference type="EMBL" id="JARAKH010000005">
    <property type="protein sequence ID" value="KAK8404075.1"/>
    <property type="molecule type" value="Genomic_DNA"/>
</dbReference>
<evidence type="ECO:0000259" key="5">
    <source>
        <dbReference type="PROSITE" id="PS50157"/>
    </source>
</evidence>
<dbReference type="InterPro" id="IPR011333">
    <property type="entry name" value="SKP1/BTB/POZ_sf"/>
</dbReference>
<dbReference type="AlphaFoldDB" id="A0AAW0UWI5"/>
<dbReference type="GO" id="GO:0048513">
    <property type="term" value="P:animal organ development"/>
    <property type="evidence" value="ECO:0007669"/>
    <property type="project" value="UniProtKB-ARBA"/>
</dbReference>
<evidence type="ECO:0000313" key="7">
    <source>
        <dbReference type="Proteomes" id="UP001487740"/>
    </source>
</evidence>
<accession>A0AAW0UWI5</accession>
<keyword evidence="2" id="KW-0863">Zinc-finger</keyword>
<keyword evidence="7" id="KW-1185">Reference proteome</keyword>
<sequence length="391" mass="43057">MEDGLLSLKWNNHKTTFFDILRVLREKANYTDATIAVEGKFYPVHKLVMSTCSEYFSEIFERTPCKSPVIVLKDVRSQDMDALLDYMYLGEVNVNQNDLASLLKTAECLRIKGLAVPDEDPTKTKKQLLPDDRRESPPPKRRRHEDPSSTSQTLRPTSPPASSPSKNSSTSGTAGDRAGAQRTSSLPGTQSQDSSHDSSIDPPPMVKVEMEEAEDLEDGYRRDNSYEGGSINEGDGGDYGSEVSKSEHDPENYGGGSYAGPSLQQGGDLPWEEGDSSSFPPEGFSGDHPGGQQPQGATQCVWAGWRVVCEDTVPVAEAAPGVMRCHICSVVCTSHSELRRHVMTHTGEKPFSCQYCGHRTARKYNLKKHLRTVHDVPLDHVFDEPATPLTN</sequence>
<feature type="domain" description="BTB" evidence="4">
    <location>
        <begin position="31"/>
        <end position="96"/>
    </location>
</feature>
<keyword evidence="2" id="KW-0479">Metal-binding</keyword>
<keyword evidence="1" id="KW-0539">Nucleus</keyword>
<keyword evidence="2" id="KW-0862">Zinc</keyword>
<gene>
    <name evidence="6" type="ORF">O3P69_000253</name>
</gene>
<dbReference type="Pfam" id="PF00096">
    <property type="entry name" value="zf-C2H2"/>
    <property type="match status" value="1"/>
</dbReference>
<dbReference type="PANTHER" id="PTHR23110:SF99">
    <property type="entry name" value="BROAD-COMPLEX CORE PROTEIN ISOFORM 6"/>
    <property type="match status" value="1"/>
</dbReference>
<dbReference type="SUPFAM" id="SSF57667">
    <property type="entry name" value="beta-beta-alpha zinc fingers"/>
    <property type="match status" value="1"/>
</dbReference>
<dbReference type="PROSITE" id="PS00028">
    <property type="entry name" value="ZINC_FINGER_C2H2_1"/>
    <property type="match status" value="1"/>
</dbReference>
<evidence type="ECO:0008006" key="8">
    <source>
        <dbReference type="Google" id="ProtNLM"/>
    </source>
</evidence>
<organism evidence="6 7">
    <name type="scientific">Scylla paramamosain</name>
    <name type="common">Mud crab</name>
    <dbReference type="NCBI Taxonomy" id="85552"/>
    <lineage>
        <taxon>Eukaryota</taxon>
        <taxon>Metazoa</taxon>
        <taxon>Ecdysozoa</taxon>
        <taxon>Arthropoda</taxon>
        <taxon>Crustacea</taxon>
        <taxon>Multicrustacea</taxon>
        <taxon>Malacostraca</taxon>
        <taxon>Eumalacostraca</taxon>
        <taxon>Eucarida</taxon>
        <taxon>Decapoda</taxon>
        <taxon>Pleocyemata</taxon>
        <taxon>Brachyura</taxon>
        <taxon>Eubrachyura</taxon>
        <taxon>Portunoidea</taxon>
        <taxon>Portunidae</taxon>
        <taxon>Portuninae</taxon>
        <taxon>Scylla</taxon>
    </lineage>
</organism>
<comment type="caution">
    <text evidence="6">The sequence shown here is derived from an EMBL/GenBank/DDBJ whole genome shotgun (WGS) entry which is preliminary data.</text>
</comment>
<dbReference type="InterPro" id="IPR036236">
    <property type="entry name" value="Znf_C2H2_sf"/>
</dbReference>
<dbReference type="InterPro" id="IPR000210">
    <property type="entry name" value="BTB/POZ_dom"/>
</dbReference>
<evidence type="ECO:0000256" key="1">
    <source>
        <dbReference type="ARBA" id="ARBA00023242"/>
    </source>
</evidence>
<dbReference type="SUPFAM" id="SSF54695">
    <property type="entry name" value="POZ domain"/>
    <property type="match status" value="1"/>
</dbReference>
<dbReference type="SMART" id="SM00355">
    <property type="entry name" value="ZnF_C2H2"/>
    <property type="match status" value="2"/>
</dbReference>
<dbReference type="Gene3D" id="3.30.710.10">
    <property type="entry name" value="Potassium Channel Kv1.1, Chain A"/>
    <property type="match status" value="1"/>
</dbReference>
<dbReference type="Pfam" id="PF00651">
    <property type="entry name" value="BTB"/>
    <property type="match status" value="1"/>
</dbReference>
<proteinExistence type="predicted"/>
<dbReference type="Gene3D" id="3.30.160.60">
    <property type="entry name" value="Classic Zinc Finger"/>
    <property type="match status" value="2"/>
</dbReference>
<dbReference type="PROSITE" id="PS50097">
    <property type="entry name" value="BTB"/>
    <property type="match status" value="1"/>
</dbReference>
<dbReference type="InterPro" id="IPR013087">
    <property type="entry name" value="Znf_C2H2_type"/>
</dbReference>
<dbReference type="GO" id="GO:0003006">
    <property type="term" value="P:developmental process involved in reproduction"/>
    <property type="evidence" value="ECO:0007669"/>
    <property type="project" value="UniProtKB-ARBA"/>
</dbReference>
<dbReference type="GO" id="GO:0048666">
    <property type="term" value="P:neuron development"/>
    <property type="evidence" value="ECO:0007669"/>
    <property type="project" value="UniProtKB-ARBA"/>
</dbReference>
<dbReference type="SMART" id="SM00225">
    <property type="entry name" value="BTB"/>
    <property type="match status" value="1"/>
</dbReference>
<dbReference type="CDD" id="cd18315">
    <property type="entry name" value="BTB_POZ_BAB-like"/>
    <property type="match status" value="1"/>
</dbReference>
<dbReference type="InterPro" id="IPR051095">
    <property type="entry name" value="Dros_DevTransReg"/>
</dbReference>
<evidence type="ECO:0000256" key="3">
    <source>
        <dbReference type="SAM" id="MobiDB-lite"/>
    </source>
</evidence>
<feature type="domain" description="C2H2-type" evidence="5">
    <location>
        <begin position="323"/>
        <end position="350"/>
    </location>
</feature>
<feature type="compositionally biased region" description="Basic and acidic residues" evidence="3">
    <location>
        <begin position="120"/>
        <end position="138"/>
    </location>
</feature>
<dbReference type="GO" id="GO:0008270">
    <property type="term" value="F:zinc ion binding"/>
    <property type="evidence" value="ECO:0007669"/>
    <property type="project" value="UniProtKB-KW"/>
</dbReference>
<dbReference type="FunFam" id="3.30.160.60:FF:000630">
    <property type="entry name" value="Zinc finger protein 180"/>
    <property type="match status" value="1"/>
</dbReference>
<name>A0AAW0UWI5_SCYPA</name>
<reference evidence="6 7" key="1">
    <citation type="submission" date="2023-03" db="EMBL/GenBank/DDBJ databases">
        <title>High-quality genome of Scylla paramamosain provides insights in environmental adaptation.</title>
        <authorList>
            <person name="Zhang L."/>
        </authorList>
    </citation>
    <scope>NUCLEOTIDE SEQUENCE [LARGE SCALE GENOMIC DNA]</scope>
    <source>
        <strain evidence="6">LZ_2023a</strain>
        <tissue evidence="6">Muscle</tissue>
    </source>
</reference>
<protein>
    <recommendedName>
        <fullName evidence="8">Longitudinals lacking protein</fullName>
    </recommendedName>
</protein>
<dbReference type="Proteomes" id="UP001487740">
    <property type="component" value="Unassembled WGS sequence"/>
</dbReference>
<evidence type="ECO:0000256" key="2">
    <source>
        <dbReference type="PROSITE-ProRule" id="PRU00042"/>
    </source>
</evidence>
<dbReference type="GO" id="GO:0005634">
    <property type="term" value="C:nucleus"/>
    <property type="evidence" value="ECO:0007669"/>
    <property type="project" value="TreeGrafter"/>
</dbReference>
<evidence type="ECO:0000313" key="6">
    <source>
        <dbReference type="EMBL" id="KAK8404075.1"/>
    </source>
</evidence>
<dbReference type="GO" id="GO:0006357">
    <property type="term" value="P:regulation of transcription by RNA polymerase II"/>
    <property type="evidence" value="ECO:0007669"/>
    <property type="project" value="TreeGrafter"/>
</dbReference>
<feature type="region of interest" description="Disordered" evidence="3">
    <location>
        <begin position="119"/>
        <end position="297"/>
    </location>
</feature>
<feature type="compositionally biased region" description="Low complexity" evidence="3">
    <location>
        <begin position="163"/>
        <end position="173"/>
    </location>
</feature>
<feature type="compositionally biased region" description="Polar residues" evidence="3">
    <location>
        <begin position="181"/>
        <end position="190"/>
    </location>
</feature>
<dbReference type="PANTHER" id="PTHR23110">
    <property type="entry name" value="BTB DOMAIN TRANSCRIPTION FACTOR"/>
    <property type="match status" value="1"/>
</dbReference>